<dbReference type="Proteomes" id="UP000178517">
    <property type="component" value="Unassembled WGS sequence"/>
</dbReference>
<dbReference type="STRING" id="1798406.A3A04_00370"/>
<keyword evidence="2" id="KW-0732">Signal</keyword>
<gene>
    <name evidence="3" type="ORF">A3A04_00370</name>
</gene>
<comment type="caution">
    <text evidence="3">The sequence shown here is derived from an EMBL/GenBank/DDBJ whole genome shotgun (WGS) entry which is preliminary data.</text>
</comment>
<reference evidence="3 4" key="1">
    <citation type="journal article" date="2016" name="Nat. Commun.">
        <title>Thousands of microbial genomes shed light on interconnected biogeochemical processes in an aquifer system.</title>
        <authorList>
            <person name="Anantharaman K."/>
            <person name="Brown C.T."/>
            <person name="Hug L.A."/>
            <person name="Sharon I."/>
            <person name="Castelle C.J."/>
            <person name="Probst A.J."/>
            <person name="Thomas B.C."/>
            <person name="Singh A."/>
            <person name="Wilkins M.J."/>
            <person name="Karaoz U."/>
            <person name="Brodie E.L."/>
            <person name="Williams K.H."/>
            <person name="Hubbard S.S."/>
            <person name="Banfield J.F."/>
        </authorList>
    </citation>
    <scope>NUCLEOTIDE SEQUENCE [LARGE SCALE GENOMIC DNA]</scope>
</reference>
<dbReference type="AlphaFoldDB" id="A0A1G1ZMI3"/>
<organism evidence="3 4">
    <name type="scientific">Candidatus Harrisonbacteria bacterium RIFCSPLOWO2_01_FULL_40_28</name>
    <dbReference type="NCBI Taxonomy" id="1798406"/>
    <lineage>
        <taxon>Bacteria</taxon>
        <taxon>Candidatus Harrisoniibacteriota</taxon>
    </lineage>
</organism>
<proteinExistence type="predicted"/>
<evidence type="ECO:0000313" key="4">
    <source>
        <dbReference type="Proteomes" id="UP000178517"/>
    </source>
</evidence>
<evidence type="ECO:0000313" key="3">
    <source>
        <dbReference type="EMBL" id="OGY65812.1"/>
    </source>
</evidence>
<accession>A0A1G1ZMI3</accession>
<evidence type="ECO:0000256" key="2">
    <source>
        <dbReference type="SAM" id="SignalP"/>
    </source>
</evidence>
<dbReference type="EMBL" id="MHJI01000012">
    <property type="protein sequence ID" value="OGY65812.1"/>
    <property type="molecule type" value="Genomic_DNA"/>
</dbReference>
<evidence type="ECO:0008006" key="5">
    <source>
        <dbReference type="Google" id="ProtNLM"/>
    </source>
</evidence>
<feature type="chain" id="PRO_5009581841" description="DUF5667 domain-containing protein" evidence="2">
    <location>
        <begin position="26"/>
        <end position="516"/>
    </location>
</feature>
<protein>
    <recommendedName>
        <fullName evidence="5">DUF5667 domain-containing protein</fullName>
    </recommendedName>
</protein>
<sequence>MLKYPGVFLFIFVSLFIGLSFAVFAAPEEGTIDSTNKYSWSENGGWMNWGTSEGGVTVTSSTLSGYIWSENFGWISLNCSNTDSCATVDYKISNNGRSNLSGYAYGENIGWISFRGTNPDYGVDIDAATGEFTGHAYGENVGWIVFNCSTTNSCETVDYKVKTDWRPHCYDGLDNDGDSKVDYPDDPGCVGYGDINESNSGGQGGGVAAGAGSSYGTLSKEEERYPEGPTGGFDMVINNGKATTVYSQVILKLIGSKDVDYVSLAHTPEFKEGLYVKYNSSSPATYVSFVLSEEGLKTVYVKFCSQYGRCSNTISKSILFNPSLPLKGGASAISSYGGDVAEPEIHKPDAKSFPGIEFKGPSDSPPPFLRPSETMPYVGSEPGYFDVISREINKITDSFKDIASTTRERTMFIVNYAKSFIKLLIERIKEAIIYIFDGFDAARRLSQIKLSVVVEDKAEDITAFAQNTYINMQRNKKIDSLKEVFHDASYKMSEAFYESIEEVQRLLTNIYIKSIR</sequence>
<feature type="signal peptide" evidence="2">
    <location>
        <begin position="1"/>
        <end position="25"/>
    </location>
</feature>
<evidence type="ECO:0000256" key="1">
    <source>
        <dbReference type="SAM" id="MobiDB-lite"/>
    </source>
</evidence>
<feature type="region of interest" description="Disordered" evidence="1">
    <location>
        <begin position="200"/>
        <end position="225"/>
    </location>
</feature>
<name>A0A1G1ZMI3_9BACT</name>